<name>A0ACC3AFU6_9EURO</name>
<keyword evidence="2" id="KW-1185">Reference proteome</keyword>
<dbReference type="EMBL" id="JAPDRQ010000021">
    <property type="protein sequence ID" value="KAJ9661636.1"/>
    <property type="molecule type" value="Genomic_DNA"/>
</dbReference>
<reference evidence="1" key="1">
    <citation type="submission" date="2022-10" db="EMBL/GenBank/DDBJ databases">
        <title>Culturing micro-colonial fungi from biological soil crusts in the Mojave desert and describing Neophaeococcomyces mojavensis, and introducing the new genera and species Taxawa tesnikishii.</title>
        <authorList>
            <person name="Kurbessoian T."/>
            <person name="Stajich J.E."/>
        </authorList>
    </citation>
    <scope>NUCLEOTIDE SEQUENCE</scope>
    <source>
        <strain evidence="1">JES_112</strain>
    </source>
</reference>
<accession>A0ACC3AFU6</accession>
<comment type="caution">
    <text evidence="1">The sequence shown here is derived from an EMBL/GenBank/DDBJ whole genome shotgun (WGS) entry which is preliminary data.</text>
</comment>
<organism evidence="1 2">
    <name type="scientific">Neophaeococcomyces mojaviensis</name>
    <dbReference type="NCBI Taxonomy" id="3383035"/>
    <lineage>
        <taxon>Eukaryota</taxon>
        <taxon>Fungi</taxon>
        <taxon>Dikarya</taxon>
        <taxon>Ascomycota</taxon>
        <taxon>Pezizomycotina</taxon>
        <taxon>Eurotiomycetes</taxon>
        <taxon>Chaetothyriomycetidae</taxon>
        <taxon>Chaetothyriales</taxon>
        <taxon>Chaetothyriales incertae sedis</taxon>
        <taxon>Neophaeococcomyces</taxon>
    </lineage>
</organism>
<evidence type="ECO:0000313" key="1">
    <source>
        <dbReference type="EMBL" id="KAJ9661636.1"/>
    </source>
</evidence>
<evidence type="ECO:0000313" key="2">
    <source>
        <dbReference type="Proteomes" id="UP001172386"/>
    </source>
</evidence>
<gene>
    <name evidence="1" type="ORF">H2198_001812</name>
</gene>
<sequence>MPIPLLVTVQAAPGKEARVTELARYITDEVQKNEPAVTQYEAYKTTDKEGHVDIMIFFQIANEEELEKRMSLEHHRIVQKALKEEGLMRAPLKYQRLDEVGSFTR</sequence>
<proteinExistence type="predicted"/>
<dbReference type="Proteomes" id="UP001172386">
    <property type="component" value="Unassembled WGS sequence"/>
</dbReference>
<protein>
    <submittedName>
        <fullName evidence="1">Uncharacterized protein</fullName>
    </submittedName>
</protein>